<evidence type="ECO:0008006" key="3">
    <source>
        <dbReference type="Google" id="ProtNLM"/>
    </source>
</evidence>
<dbReference type="PROSITE" id="PS51257">
    <property type="entry name" value="PROKAR_LIPOPROTEIN"/>
    <property type="match status" value="1"/>
</dbReference>
<name>A0A150XPP7_ROSEK</name>
<comment type="caution">
    <text evidence="1">The sequence shown here is derived from an EMBL/GenBank/DDBJ whole genome shotgun (WGS) entry which is preliminary data.</text>
</comment>
<proteinExistence type="predicted"/>
<evidence type="ECO:0000313" key="1">
    <source>
        <dbReference type="EMBL" id="KYG80625.1"/>
    </source>
</evidence>
<evidence type="ECO:0000313" key="2">
    <source>
        <dbReference type="Proteomes" id="UP000075583"/>
    </source>
</evidence>
<gene>
    <name evidence="1" type="ORF">MB14_15875</name>
</gene>
<organism evidence="1 2">
    <name type="scientific">Roseivirga ehrenbergii (strain DSM 102268 / JCM 13514 / KCTC 12282 / NCIMB 14502 / KMM 6017)</name>
    <dbReference type="NCBI Taxonomy" id="279360"/>
    <lineage>
        <taxon>Bacteria</taxon>
        <taxon>Pseudomonadati</taxon>
        <taxon>Bacteroidota</taxon>
        <taxon>Cytophagia</taxon>
        <taxon>Cytophagales</taxon>
        <taxon>Roseivirgaceae</taxon>
        <taxon>Roseivirga</taxon>
    </lineage>
</organism>
<dbReference type="STRING" id="279360.MB14_15875"/>
<reference evidence="1" key="1">
    <citation type="submission" date="2016-01" db="EMBL/GenBank/DDBJ databases">
        <title>Genome sequencing of Roseivirga ehrenbergii KMM 6017.</title>
        <authorList>
            <person name="Selvaratnam C."/>
            <person name="Thevarajoo S."/>
            <person name="Goh K.M."/>
            <person name="Ee R."/>
            <person name="Chan K.-G."/>
            <person name="Chong C.S."/>
        </authorList>
    </citation>
    <scope>NUCLEOTIDE SEQUENCE [LARGE SCALE GENOMIC DNA]</scope>
    <source>
        <strain evidence="1">KMM 6017</strain>
    </source>
</reference>
<dbReference type="AlphaFoldDB" id="A0A150XPP7"/>
<dbReference type="Proteomes" id="UP000075583">
    <property type="component" value="Unassembled WGS sequence"/>
</dbReference>
<accession>A0A150XPP7</accession>
<dbReference type="RefSeq" id="WP_062590401.1">
    <property type="nucleotide sequence ID" value="NZ_LQZQ01000004.1"/>
</dbReference>
<dbReference type="EMBL" id="LQZQ01000004">
    <property type="protein sequence ID" value="KYG80625.1"/>
    <property type="molecule type" value="Genomic_DNA"/>
</dbReference>
<protein>
    <recommendedName>
        <fullName evidence="3">6-bladed beta-propeller</fullName>
    </recommendedName>
</protein>
<sequence length="386" mass="44401">MKQFSLFFLLLLVTFSCSKNTSEEETEAVVVTDDFKSYRLDGDQPQERFADLIESVEVVRLEETDNSLLAYVRNLQQTKDYLVFNSSTMESDVFVFDRNGAFVNKINRQGDGPEEYQAVSNIWMESDTLAVYTSSKKTVKRYSLEGDFISTVTLPVAGAHVHGYNGAYAMEMNYSPINDTSYYRYASLGKDLQLSGMYLPVDNKMDMWMSLSMNPISPYKDGVTLLRMMSDTVYRLSDNQFTPFIHFDFGQDWYWNESRDLLQAFGGAMQTTDKLWSVHAQISIKAIWVYTFSGVSQEKAPPSYLIDRATGQIRSVDMRTKDKPKGVAVAMDWDDDRLIFTVQSPDMRSFLSELNEDQIKFRQGTTLEEIESSENPVLMWVKFKRE</sequence>
<keyword evidence="2" id="KW-1185">Reference proteome</keyword>
<dbReference type="Pfam" id="PF17170">
    <property type="entry name" value="DUF5128"/>
    <property type="match status" value="1"/>
</dbReference>
<dbReference type="OrthoDB" id="819585at2"/>